<dbReference type="GO" id="GO:0000466">
    <property type="term" value="P:maturation of 5.8S rRNA from tricistronic rRNA transcript (SSU-rRNA, 5.8S rRNA, LSU-rRNA)"/>
    <property type="evidence" value="ECO:0007669"/>
    <property type="project" value="TreeGrafter"/>
</dbReference>
<sequence>MTTPKESLIATHQLLHLTHHRNKNQHRLSKWYKPFSILRRQLAKLITELRTLETAELYSTAPGKGVVGELENKYVVAARAKVEERVRFLRVRVLGDAYTAFSNLVADNQYSALGLVLLGSLALVKSILGQLVEEEDDLAEVEVKVGKEGLTDFEGAEGPGDDFGEVVKREGILAGLEVNDAGEEGEDNRAEPKEARIKEKRPAAEETPQLTMANLSQLELEQPGKPGIDKKPGQDMVVHAQRPRKKRKKGKGDAFDDLFSSLI</sequence>
<feature type="domain" description="RNase MRP protein 1 RNA binding" evidence="2">
    <location>
        <begin position="14"/>
        <end position="122"/>
    </location>
</feature>
<organism evidence="3 4">
    <name type="scientific">Hyaloscypha variabilis (strain UAMH 11265 / GT02V1 / F)</name>
    <name type="common">Meliniomyces variabilis</name>
    <dbReference type="NCBI Taxonomy" id="1149755"/>
    <lineage>
        <taxon>Eukaryota</taxon>
        <taxon>Fungi</taxon>
        <taxon>Dikarya</taxon>
        <taxon>Ascomycota</taxon>
        <taxon>Pezizomycotina</taxon>
        <taxon>Leotiomycetes</taxon>
        <taxon>Helotiales</taxon>
        <taxon>Hyaloscyphaceae</taxon>
        <taxon>Hyaloscypha</taxon>
        <taxon>Hyaloscypha variabilis</taxon>
    </lineage>
</organism>
<feature type="region of interest" description="Disordered" evidence="1">
    <location>
        <begin position="179"/>
        <end position="263"/>
    </location>
</feature>
<dbReference type="EMBL" id="KZ613942">
    <property type="protein sequence ID" value="PMD43263.1"/>
    <property type="molecule type" value="Genomic_DNA"/>
</dbReference>
<dbReference type="PANTHER" id="PTHR37792:SF1">
    <property type="entry name" value="RIBONUCLEASE MRP PROTEIN SUBUNIT RMP1"/>
    <property type="match status" value="1"/>
</dbReference>
<dbReference type="InterPro" id="IPR047204">
    <property type="entry name" value="RMP1_RBD"/>
</dbReference>
<feature type="compositionally biased region" description="Basic residues" evidence="1">
    <location>
        <begin position="241"/>
        <end position="250"/>
    </location>
</feature>
<dbReference type="Proteomes" id="UP000235786">
    <property type="component" value="Unassembled WGS sequence"/>
</dbReference>
<protein>
    <recommendedName>
        <fullName evidence="2">RNase MRP protein 1 RNA binding domain-containing protein</fullName>
    </recommendedName>
</protein>
<dbReference type="AlphaFoldDB" id="A0A2J6RXL7"/>
<dbReference type="STRING" id="1149755.A0A2J6RXL7"/>
<evidence type="ECO:0000256" key="1">
    <source>
        <dbReference type="SAM" id="MobiDB-lite"/>
    </source>
</evidence>
<dbReference type="PANTHER" id="PTHR37792">
    <property type="entry name" value="RIBONUCLEASE MRP PROTEIN SUBUNIT RMP1"/>
    <property type="match status" value="1"/>
</dbReference>
<evidence type="ECO:0000259" key="2">
    <source>
        <dbReference type="Pfam" id="PF20945"/>
    </source>
</evidence>
<evidence type="ECO:0000313" key="3">
    <source>
        <dbReference type="EMBL" id="PMD43263.1"/>
    </source>
</evidence>
<evidence type="ECO:0000313" key="4">
    <source>
        <dbReference type="Proteomes" id="UP000235786"/>
    </source>
</evidence>
<accession>A0A2J6RXL7</accession>
<dbReference type="Pfam" id="PF20945">
    <property type="entry name" value="RMP1"/>
    <property type="match status" value="1"/>
</dbReference>
<proteinExistence type="predicted"/>
<dbReference type="InterPro" id="IPR047205">
    <property type="entry name" value="RMP1"/>
</dbReference>
<dbReference type="GO" id="GO:0000294">
    <property type="term" value="P:nuclear-transcribed mRNA catabolic process, RNase MRP-dependent"/>
    <property type="evidence" value="ECO:0007669"/>
    <property type="project" value="TreeGrafter"/>
</dbReference>
<keyword evidence="4" id="KW-1185">Reference proteome</keyword>
<name>A0A2J6RXL7_HYAVF</name>
<dbReference type="CDD" id="cd22573">
    <property type="entry name" value="RMP1_RBD"/>
    <property type="match status" value="1"/>
</dbReference>
<gene>
    <name evidence="3" type="ORF">L207DRAFT_631386</name>
</gene>
<reference evidence="3 4" key="1">
    <citation type="submission" date="2016-04" db="EMBL/GenBank/DDBJ databases">
        <title>A degradative enzymes factory behind the ericoid mycorrhizal symbiosis.</title>
        <authorList>
            <consortium name="DOE Joint Genome Institute"/>
            <person name="Martino E."/>
            <person name="Morin E."/>
            <person name="Grelet G."/>
            <person name="Kuo A."/>
            <person name="Kohler A."/>
            <person name="Daghino S."/>
            <person name="Barry K."/>
            <person name="Choi C."/>
            <person name="Cichocki N."/>
            <person name="Clum A."/>
            <person name="Copeland A."/>
            <person name="Hainaut M."/>
            <person name="Haridas S."/>
            <person name="Labutti K."/>
            <person name="Lindquist E."/>
            <person name="Lipzen A."/>
            <person name="Khouja H.-R."/>
            <person name="Murat C."/>
            <person name="Ohm R."/>
            <person name="Olson A."/>
            <person name="Spatafora J."/>
            <person name="Veneault-Fourrey C."/>
            <person name="Henrissat B."/>
            <person name="Grigoriev I."/>
            <person name="Martin F."/>
            <person name="Perotto S."/>
        </authorList>
    </citation>
    <scope>NUCLEOTIDE SEQUENCE [LARGE SCALE GENOMIC DNA]</scope>
    <source>
        <strain evidence="3 4">F</strain>
    </source>
</reference>
<dbReference type="GO" id="GO:0000172">
    <property type="term" value="C:ribonuclease MRP complex"/>
    <property type="evidence" value="ECO:0007669"/>
    <property type="project" value="InterPro"/>
</dbReference>
<dbReference type="GO" id="GO:0042134">
    <property type="term" value="F:rRNA primary transcript binding"/>
    <property type="evidence" value="ECO:0007669"/>
    <property type="project" value="InterPro"/>
</dbReference>
<feature type="compositionally biased region" description="Polar residues" evidence="1">
    <location>
        <begin position="208"/>
        <end position="219"/>
    </location>
</feature>
<dbReference type="OrthoDB" id="5414547at2759"/>
<feature type="compositionally biased region" description="Basic and acidic residues" evidence="1">
    <location>
        <begin position="187"/>
        <end position="204"/>
    </location>
</feature>